<evidence type="ECO:0000313" key="2">
    <source>
        <dbReference type="Proteomes" id="UP001295444"/>
    </source>
</evidence>
<evidence type="ECO:0000313" key="1">
    <source>
        <dbReference type="EMBL" id="CAH2277269.1"/>
    </source>
</evidence>
<keyword evidence="2" id="KW-1185">Reference proteome</keyword>
<dbReference type="AlphaFoldDB" id="A0AAD1RTS6"/>
<dbReference type="EMBL" id="OW240914">
    <property type="protein sequence ID" value="CAH2277269.1"/>
    <property type="molecule type" value="Genomic_DNA"/>
</dbReference>
<organism evidence="1 2">
    <name type="scientific">Pelobates cultripes</name>
    <name type="common">Western spadefoot toad</name>
    <dbReference type="NCBI Taxonomy" id="61616"/>
    <lineage>
        <taxon>Eukaryota</taxon>
        <taxon>Metazoa</taxon>
        <taxon>Chordata</taxon>
        <taxon>Craniata</taxon>
        <taxon>Vertebrata</taxon>
        <taxon>Euteleostomi</taxon>
        <taxon>Amphibia</taxon>
        <taxon>Batrachia</taxon>
        <taxon>Anura</taxon>
        <taxon>Pelobatoidea</taxon>
        <taxon>Pelobatidae</taxon>
        <taxon>Pelobates</taxon>
    </lineage>
</organism>
<protein>
    <submittedName>
        <fullName evidence="1">Uncharacterized protein</fullName>
    </submittedName>
</protein>
<dbReference type="Proteomes" id="UP001295444">
    <property type="component" value="Chromosome 03"/>
</dbReference>
<sequence>MWTPLQAPLRTGLCQPRYCVRARPGDLSVLSITGEPPVGAGGVGACIAHLSSIPMPYRESSLDDQEILLERGLDSSSHMSAATKVFGVSISCFFGPSLWR</sequence>
<accession>A0AAD1RTS6</accession>
<reference evidence="1" key="1">
    <citation type="submission" date="2022-03" db="EMBL/GenBank/DDBJ databases">
        <authorList>
            <person name="Alioto T."/>
            <person name="Alioto T."/>
            <person name="Gomez Garrido J."/>
        </authorList>
    </citation>
    <scope>NUCLEOTIDE SEQUENCE</scope>
</reference>
<name>A0AAD1RTS6_PELCU</name>
<gene>
    <name evidence="1" type="ORF">PECUL_23A005065</name>
</gene>
<proteinExistence type="predicted"/>